<evidence type="ECO:0000256" key="1">
    <source>
        <dbReference type="ARBA" id="ARBA00022741"/>
    </source>
</evidence>
<dbReference type="Pfam" id="PF00004">
    <property type="entry name" value="AAA"/>
    <property type="match status" value="1"/>
</dbReference>
<organism evidence="8 9">
    <name type="scientific">Escallonia herrerae</name>
    <dbReference type="NCBI Taxonomy" id="1293975"/>
    <lineage>
        <taxon>Eukaryota</taxon>
        <taxon>Viridiplantae</taxon>
        <taxon>Streptophyta</taxon>
        <taxon>Embryophyta</taxon>
        <taxon>Tracheophyta</taxon>
        <taxon>Spermatophyta</taxon>
        <taxon>Magnoliopsida</taxon>
        <taxon>eudicotyledons</taxon>
        <taxon>Gunneridae</taxon>
        <taxon>Pentapetalae</taxon>
        <taxon>asterids</taxon>
        <taxon>campanulids</taxon>
        <taxon>Escalloniales</taxon>
        <taxon>Escalloniaceae</taxon>
        <taxon>Escallonia</taxon>
    </lineage>
</organism>
<proteinExistence type="inferred from homology"/>
<dbReference type="PANTHER" id="PTHR45991:SF1">
    <property type="entry name" value="PACHYTENE CHECKPOINT PROTEIN 2 HOMOLOG"/>
    <property type="match status" value="1"/>
</dbReference>
<evidence type="ECO:0000313" key="8">
    <source>
        <dbReference type="EMBL" id="KAK3037525.1"/>
    </source>
</evidence>
<comment type="similarity">
    <text evidence="4">Belongs to the AAA ATPase family. PCH2 subfamily.</text>
</comment>
<dbReference type="Gene3D" id="3.40.50.300">
    <property type="entry name" value="P-loop containing nucleotide triphosphate hydrolases"/>
    <property type="match status" value="1"/>
</dbReference>
<feature type="region of interest" description="Disordered" evidence="5">
    <location>
        <begin position="1"/>
        <end position="22"/>
    </location>
</feature>
<dbReference type="InterPro" id="IPR058249">
    <property type="entry name" value="Pch2_C"/>
</dbReference>
<keyword evidence="2 3" id="KW-0067">ATP-binding</keyword>
<dbReference type="PANTHER" id="PTHR45991">
    <property type="entry name" value="PACHYTENE CHECKPOINT PROTEIN 2"/>
    <property type="match status" value="1"/>
</dbReference>
<evidence type="ECO:0000256" key="3">
    <source>
        <dbReference type="RuleBase" id="RU003651"/>
    </source>
</evidence>
<keyword evidence="1 3" id="KW-0547">Nucleotide-binding</keyword>
<evidence type="ECO:0000256" key="4">
    <source>
        <dbReference type="RuleBase" id="RU369050"/>
    </source>
</evidence>
<dbReference type="GO" id="GO:0016887">
    <property type="term" value="F:ATP hydrolysis activity"/>
    <property type="evidence" value="ECO:0007669"/>
    <property type="project" value="InterPro"/>
</dbReference>
<evidence type="ECO:0000313" key="9">
    <source>
        <dbReference type="Proteomes" id="UP001188597"/>
    </source>
</evidence>
<comment type="subcellular location">
    <subcellularLocation>
        <location evidence="4">Nucleus</location>
    </subcellularLocation>
</comment>
<accession>A0AA88X8L8</accession>
<dbReference type="PROSITE" id="PS00674">
    <property type="entry name" value="AAA"/>
    <property type="match status" value="1"/>
</dbReference>
<dbReference type="SUPFAM" id="SSF52540">
    <property type="entry name" value="P-loop containing nucleoside triphosphate hydrolases"/>
    <property type="match status" value="1"/>
</dbReference>
<dbReference type="GO" id="GO:0007131">
    <property type="term" value="P:reciprocal meiotic recombination"/>
    <property type="evidence" value="ECO:0007669"/>
    <property type="project" value="UniProtKB-UniRule"/>
</dbReference>
<dbReference type="GO" id="GO:0051598">
    <property type="term" value="P:meiotic recombination checkpoint signaling"/>
    <property type="evidence" value="ECO:0007669"/>
    <property type="project" value="TreeGrafter"/>
</dbReference>
<dbReference type="EMBL" id="JAVXUP010000121">
    <property type="protein sequence ID" value="KAK3037525.1"/>
    <property type="molecule type" value="Genomic_DNA"/>
</dbReference>
<dbReference type="GO" id="GO:0005524">
    <property type="term" value="F:ATP binding"/>
    <property type="evidence" value="ECO:0007669"/>
    <property type="project" value="UniProtKB-KW"/>
</dbReference>
<comment type="caution">
    <text evidence="8">The sequence shown here is derived from an EMBL/GenBank/DDBJ whole genome shotgun (WGS) entry which is preliminary data.</text>
</comment>
<reference evidence="8" key="1">
    <citation type="submission" date="2022-12" db="EMBL/GenBank/DDBJ databases">
        <title>Draft genome assemblies for two species of Escallonia (Escalloniales).</title>
        <authorList>
            <person name="Chanderbali A."/>
            <person name="Dervinis C."/>
            <person name="Anghel I."/>
            <person name="Soltis D."/>
            <person name="Soltis P."/>
            <person name="Zapata F."/>
        </authorList>
    </citation>
    <scope>NUCLEOTIDE SEQUENCE</scope>
    <source>
        <strain evidence="8">UCBG64.0493</strain>
        <tissue evidence="8">Leaf</tissue>
    </source>
</reference>
<protein>
    <recommendedName>
        <fullName evidence="4">Pachytene checkpoint protein 2 homolog</fullName>
    </recommendedName>
</protein>
<dbReference type="GO" id="GO:0005634">
    <property type="term" value="C:nucleus"/>
    <property type="evidence" value="ECO:0007669"/>
    <property type="project" value="UniProtKB-SubCell"/>
</dbReference>
<evidence type="ECO:0000259" key="7">
    <source>
        <dbReference type="Pfam" id="PF23242"/>
    </source>
</evidence>
<feature type="domain" description="Pachytene checkpoint protein 2 C-terminal" evidence="7">
    <location>
        <begin position="291"/>
        <end position="399"/>
    </location>
</feature>
<evidence type="ECO:0000259" key="6">
    <source>
        <dbReference type="Pfam" id="PF00004"/>
    </source>
</evidence>
<keyword evidence="4" id="KW-0539">Nucleus</keyword>
<gene>
    <name evidence="8" type="ORF">RJ639_030333</name>
</gene>
<feature type="compositionally biased region" description="Polar residues" evidence="5">
    <location>
        <begin position="10"/>
        <end position="22"/>
    </location>
</feature>
<dbReference type="InterPro" id="IPR027417">
    <property type="entry name" value="P-loop_NTPase"/>
</dbReference>
<dbReference type="InterPro" id="IPR003959">
    <property type="entry name" value="ATPase_AAA_core"/>
</dbReference>
<name>A0AA88X8L8_9ASTE</name>
<dbReference type="AlphaFoldDB" id="A0AA88X8L8"/>
<dbReference type="Proteomes" id="UP001188597">
    <property type="component" value="Unassembled WGS sequence"/>
</dbReference>
<dbReference type="InterPro" id="IPR003960">
    <property type="entry name" value="ATPase_AAA_CS"/>
</dbReference>
<dbReference type="InterPro" id="IPR044539">
    <property type="entry name" value="Pch2-like"/>
</dbReference>
<evidence type="ECO:0000256" key="2">
    <source>
        <dbReference type="ARBA" id="ARBA00022840"/>
    </source>
</evidence>
<feature type="domain" description="ATPase AAA-type core" evidence="6">
    <location>
        <begin position="175"/>
        <end position="288"/>
    </location>
</feature>
<sequence>MSVPMEISLPNATTGDTSEQIGATSEPVPVAASSPVIQFPPPSPVVESPAPPLAIAEEKFLVSDEWVKNHDVLLFWQVKPDVHVFQNVDGYHFTNGTVSDDLSEEGQCEELSGDGQLSSFNEWILPAKEFDGMWESLIYEPGLKQRLLRYAASALLFTEKGVDPFLVSWNRYPQCQLVEVNAHSLFSKWFSESGKLVAKLFQKIQEMVEEENSLVFVLIDEVESLAAARQAALSGSEPSDSIRVVNALLTQMDKLKSSPNVIILTTSNITAAIDLAFVDRADIKAYVGPPTLQARYEILRSCMQELVRTGILSKSQDGDNVILPNYESLKEKLSTAVTPEFKTSLSLSKQLLEAAEACKGLSGRSLRKLPFLAHAALANPYICDPSQFLCTVIDTIRRERSEMPD</sequence>
<evidence type="ECO:0000256" key="5">
    <source>
        <dbReference type="SAM" id="MobiDB-lite"/>
    </source>
</evidence>
<keyword evidence="9" id="KW-1185">Reference proteome</keyword>
<dbReference type="Pfam" id="PF23242">
    <property type="entry name" value="AAA_lid_TRIP13_C"/>
    <property type="match status" value="1"/>
</dbReference>
<dbReference type="GO" id="GO:0005694">
    <property type="term" value="C:chromosome"/>
    <property type="evidence" value="ECO:0007669"/>
    <property type="project" value="TreeGrafter"/>
</dbReference>
<comment type="function">
    <text evidence="4">Plays a key role in chromosome recombination during meiosis.</text>
</comment>
<keyword evidence="4" id="KW-0469">Meiosis</keyword>